<comment type="cofactor">
    <cofactor evidence="1 8">
        <name>heme</name>
        <dbReference type="ChEBI" id="CHEBI:30413"/>
    </cofactor>
</comment>
<keyword evidence="11" id="KW-0812">Transmembrane</keyword>
<evidence type="ECO:0008006" key="14">
    <source>
        <dbReference type="Google" id="ProtNLM"/>
    </source>
</evidence>
<dbReference type="EMBL" id="CP055900">
    <property type="protein sequence ID" value="QKX59418.1"/>
    <property type="molecule type" value="Genomic_DNA"/>
</dbReference>
<dbReference type="GO" id="GO:0005506">
    <property type="term" value="F:iron ion binding"/>
    <property type="evidence" value="ECO:0007669"/>
    <property type="project" value="InterPro"/>
</dbReference>
<feature type="region of interest" description="Disordered" evidence="10">
    <location>
        <begin position="395"/>
        <end position="419"/>
    </location>
</feature>
<dbReference type="GO" id="GO:0020037">
    <property type="term" value="F:heme binding"/>
    <property type="evidence" value="ECO:0007669"/>
    <property type="project" value="InterPro"/>
</dbReference>
<dbReference type="KEGG" id="trg:TRUGW13939_06552"/>
<evidence type="ECO:0000256" key="1">
    <source>
        <dbReference type="ARBA" id="ARBA00001971"/>
    </source>
</evidence>
<keyword evidence="13" id="KW-1185">Reference proteome</keyword>
<dbReference type="CDD" id="cd11041">
    <property type="entry name" value="CYP503A1-like"/>
    <property type="match status" value="1"/>
</dbReference>
<dbReference type="RefSeq" id="XP_035345596.1">
    <property type="nucleotide sequence ID" value="XM_035489703.1"/>
</dbReference>
<proteinExistence type="inferred from homology"/>
<dbReference type="SUPFAM" id="SSF48264">
    <property type="entry name" value="Cytochrome P450"/>
    <property type="match status" value="1"/>
</dbReference>
<evidence type="ECO:0000313" key="13">
    <source>
        <dbReference type="Proteomes" id="UP000509510"/>
    </source>
</evidence>
<dbReference type="Gene3D" id="1.10.630.10">
    <property type="entry name" value="Cytochrome P450"/>
    <property type="match status" value="1"/>
</dbReference>
<keyword evidence="11" id="KW-1133">Transmembrane helix</keyword>
<dbReference type="OrthoDB" id="1844152at2759"/>
<accession>A0A7H8R0E2</accession>
<dbReference type="InterPro" id="IPR036396">
    <property type="entry name" value="Cyt_P450_sf"/>
</dbReference>
<sequence length="508" mass="57750">MDRLLDVQTDKMIGTVSVVLVISIIFNKLFERFSSEGKFWNDQPWTGLRPEWLAGARAYFRSFVSVRDMLDDGYHKKQAFALPMFGGKPWLVLPPGAAKEFISKSDADLDADLIHIQQLQVKYTLGPKGIHIMKRPLQFDVLRRQVTRKLPLLTNSVYDELDPGFKQYWGTNTKDWTEVEAFPTCLRLVTRAANRVFAGSEICRDERFLEHSKLYTQGLVFVAMALRLVPNFLKPVIAPLLTLRSNMHFRICLEICGPVIGDRIRNTKEKLENPSYGWEPPIDALQWLVEECIRTKDHTELEPALITRSLLLLNAVAIHTTSISITHAILNINTFEHSAETIAGLREECDRILKESGGIWTKSALNDSLRLDSTIRESMRYDDLEHLSVGRMVVNPGGVSTQVDDDRSSPLEFQPSDPREEFLKQQQQKEARPSNSEDLARHQTALDLKTTSLVTTSDAFLAFGHGRHACPGRLFAAQEMKLMLAELRYRENGGEACWLNVDVHQCSE</sequence>
<dbReference type="PRINTS" id="PR00465">
    <property type="entry name" value="EP450IV"/>
</dbReference>
<evidence type="ECO:0000256" key="7">
    <source>
        <dbReference type="ARBA" id="ARBA00023033"/>
    </source>
</evidence>
<dbReference type="GeneID" id="55994047"/>
<evidence type="ECO:0000256" key="4">
    <source>
        <dbReference type="ARBA" id="ARBA00022723"/>
    </source>
</evidence>
<evidence type="ECO:0000256" key="10">
    <source>
        <dbReference type="SAM" id="MobiDB-lite"/>
    </source>
</evidence>
<evidence type="ECO:0000256" key="8">
    <source>
        <dbReference type="PIRSR" id="PIRSR602403-1"/>
    </source>
</evidence>
<evidence type="ECO:0000256" key="6">
    <source>
        <dbReference type="ARBA" id="ARBA00023004"/>
    </source>
</evidence>
<dbReference type="Pfam" id="PF00067">
    <property type="entry name" value="p450"/>
    <property type="match status" value="2"/>
</dbReference>
<evidence type="ECO:0000256" key="9">
    <source>
        <dbReference type="RuleBase" id="RU000461"/>
    </source>
</evidence>
<evidence type="ECO:0000256" key="5">
    <source>
        <dbReference type="ARBA" id="ARBA00023002"/>
    </source>
</evidence>
<evidence type="ECO:0000313" key="12">
    <source>
        <dbReference type="EMBL" id="QKX59418.1"/>
    </source>
</evidence>
<reference evidence="13" key="1">
    <citation type="submission" date="2020-06" db="EMBL/GenBank/DDBJ databases">
        <title>A chromosome-scale genome assembly of Talaromyces rugulosus W13939.</title>
        <authorList>
            <person name="Wang B."/>
            <person name="Guo L."/>
            <person name="Ye K."/>
            <person name="Wang L."/>
        </authorList>
    </citation>
    <scope>NUCLEOTIDE SEQUENCE [LARGE SCALE GENOMIC DNA]</scope>
    <source>
        <strain evidence="13">W13939</strain>
    </source>
</reference>
<dbReference type="PANTHER" id="PTHR46206:SF1">
    <property type="entry name" value="P450, PUTATIVE (EUROFUNG)-RELATED"/>
    <property type="match status" value="1"/>
</dbReference>
<feature type="binding site" description="axial binding residue" evidence="8">
    <location>
        <position position="470"/>
    </location>
    <ligand>
        <name>heme</name>
        <dbReference type="ChEBI" id="CHEBI:30413"/>
    </ligand>
    <ligandPart>
        <name>Fe</name>
        <dbReference type="ChEBI" id="CHEBI:18248"/>
    </ligandPart>
</feature>
<dbReference type="GO" id="GO:0016705">
    <property type="term" value="F:oxidoreductase activity, acting on paired donors, with incorporation or reduction of molecular oxygen"/>
    <property type="evidence" value="ECO:0007669"/>
    <property type="project" value="InterPro"/>
</dbReference>
<dbReference type="InterPro" id="IPR001128">
    <property type="entry name" value="Cyt_P450"/>
</dbReference>
<protein>
    <recommendedName>
        <fullName evidence="14">Cytochrome P450</fullName>
    </recommendedName>
</protein>
<keyword evidence="5 9" id="KW-0560">Oxidoreductase</keyword>
<comment type="similarity">
    <text evidence="2 9">Belongs to the cytochrome P450 family.</text>
</comment>
<evidence type="ECO:0000256" key="2">
    <source>
        <dbReference type="ARBA" id="ARBA00010617"/>
    </source>
</evidence>
<dbReference type="InterPro" id="IPR017972">
    <property type="entry name" value="Cyt_P450_CS"/>
</dbReference>
<name>A0A7H8R0E2_TALRU</name>
<dbReference type="AlphaFoldDB" id="A0A7H8R0E2"/>
<keyword evidence="11" id="KW-0472">Membrane</keyword>
<evidence type="ECO:0000256" key="11">
    <source>
        <dbReference type="SAM" id="Phobius"/>
    </source>
</evidence>
<dbReference type="Proteomes" id="UP000509510">
    <property type="component" value="Chromosome III"/>
</dbReference>
<keyword evidence="4 8" id="KW-0479">Metal-binding</keyword>
<keyword evidence="6 8" id="KW-0408">Iron</keyword>
<gene>
    <name evidence="12" type="ORF">TRUGW13939_06552</name>
</gene>
<keyword evidence="7 9" id="KW-0503">Monooxygenase</keyword>
<feature type="transmembrane region" description="Helical" evidence="11">
    <location>
        <begin position="12"/>
        <end position="30"/>
    </location>
</feature>
<dbReference type="PROSITE" id="PS00086">
    <property type="entry name" value="CYTOCHROME_P450"/>
    <property type="match status" value="1"/>
</dbReference>
<evidence type="ECO:0000256" key="3">
    <source>
        <dbReference type="ARBA" id="ARBA00022617"/>
    </source>
</evidence>
<dbReference type="PANTHER" id="PTHR46206">
    <property type="entry name" value="CYTOCHROME P450"/>
    <property type="match status" value="1"/>
</dbReference>
<dbReference type="InterPro" id="IPR002403">
    <property type="entry name" value="Cyt_P450_E_grp-IV"/>
</dbReference>
<dbReference type="GO" id="GO:0004497">
    <property type="term" value="F:monooxygenase activity"/>
    <property type="evidence" value="ECO:0007669"/>
    <property type="project" value="UniProtKB-KW"/>
</dbReference>
<organism evidence="12 13">
    <name type="scientific">Talaromyces rugulosus</name>
    <name type="common">Penicillium rugulosum</name>
    <dbReference type="NCBI Taxonomy" id="121627"/>
    <lineage>
        <taxon>Eukaryota</taxon>
        <taxon>Fungi</taxon>
        <taxon>Dikarya</taxon>
        <taxon>Ascomycota</taxon>
        <taxon>Pezizomycotina</taxon>
        <taxon>Eurotiomycetes</taxon>
        <taxon>Eurotiomycetidae</taxon>
        <taxon>Eurotiales</taxon>
        <taxon>Trichocomaceae</taxon>
        <taxon>Talaromyces</taxon>
        <taxon>Talaromyces sect. Islandici</taxon>
    </lineage>
</organism>
<keyword evidence="3 8" id="KW-0349">Heme</keyword>